<dbReference type="EMBL" id="JBHSQO010000027">
    <property type="protein sequence ID" value="MFC6092311.1"/>
    <property type="molecule type" value="Genomic_DNA"/>
</dbReference>
<gene>
    <name evidence="1" type="ORF">ACFP3R_23825</name>
</gene>
<evidence type="ECO:0000313" key="1">
    <source>
        <dbReference type="EMBL" id="MFC6092311.1"/>
    </source>
</evidence>
<comment type="caution">
    <text evidence="1">The sequence shown here is derived from an EMBL/GenBank/DDBJ whole genome shotgun (WGS) entry which is preliminary data.</text>
</comment>
<keyword evidence="2" id="KW-1185">Reference proteome</keyword>
<dbReference type="RefSeq" id="WP_380638603.1">
    <property type="nucleotide sequence ID" value="NZ_JBHSQO010000027.1"/>
</dbReference>
<reference evidence="2" key="1">
    <citation type="journal article" date="2019" name="Int. J. Syst. Evol. Microbiol.">
        <title>The Global Catalogue of Microorganisms (GCM) 10K type strain sequencing project: providing services to taxonomists for standard genome sequencing and annotation.</title>
        <authorList>
            <consortium name="The Broad Institute Genomics Platform"/>
            <consortium name="The Broad Institute Genome Sequencing Center for Infectious Disease"/>
            <person name="Wu L."/>
            <person name="Ma J."/>
        </authorList>
    </citation>
    <scope>NUCLEOTIDE SEQUENCE [LARGE SCALE GENOMIC DNA]</scope>
    <source>
        <strain evidence="2">CGMCC 4.7246</strain>
    </source>
</reference>
<accession>A0ABW1PA98</accession>
<proteinExistence type="predicted"/>
<sequence>MAAELRDADTRLAALETGHPATDLAAVLSWSCAALPQQQATAFGLLGLVRGPDIDLRAADEPGRHDAVWRIAWALDTFHSDEAPGHAVVPLVTARSCRRPRGSCRPSRRRA</sequence>
<evidence type="ECO:0000313" key="2">
    <source>
        <dbReference type="Proteomes" id="UP001596220"/>
    </source>
</evidence>
<dbReference type="Proteomes" id="UP001596220">
    <property type="component" value="Unassembled WGS sequence"/>
</dbReference>
<name>A0ABW1PA98_9PSEU</name>
<organism evidence="1 2">
    <name type="scientific">Saccharothrix lopnurensis</name>
    <dbReference type="NCBI Taxonomy" id="1670621"/>
    <lineage>
        <taxon>Bacteria</taxon>
        <taxon>Bacillati</taxon>
        <taxon>Actinomycetota</taxon>
        <taxon>Actinomycetes</taxon>
        <taxon>Pseudonocardiales</taxon>
        <taxon>Pseudonocardiaceae</taxon>
        <taxon>Saccharothrix</taxon>
    </lineage>
</organism>
<protein>
    <submittedName>
        <fullName evidence="1">Uncharacterized protein</fullName>
    </submittedName>
</protein>